<evidence type="ECO:0000313" key="2">
    <source>
        <dbReference type="EMBL" id="CAG2155402.1"/>
    </source>
</evidence>
<dbReference type="SUPFAM" id="SSF54427">
    <property type="entry name" value="NTF2-like"/>
    <property type="match status" value="1"/>
</dbReference>
<organism evidence="2 3">
    <name type="scientific">Cupriavidus yeoncheonensis</name>
    <dbReference type="NCBI Taxonomy" id="1462994"/>
    <lineage>
        <taxon>Bacteria</taxon>
        <taxon>Pseudomonadati</taxon>
        <taxon>Pseudomonadota</taxon>
        <taxon>Betaproteobacteria</taxon>
        <taxon>Burkholderiales</taxon>
        <taxon>Burkholderiaceae</taxon>
        <taxon>Cupriavidus</taxon>
    </lineage>
</organism>
<dbReference type="InterPro" id="IPR032710">
    <property type="entry name" value="NTF2-like_dom_sf"/>
</dbReference>
<dbReference type="Proteomes" id="UP000672934">
    <property type="component" value="Unassembled WGS sequence"/>
</dbReference>
<feature type="region of interest" description="Disordered" evidence="1">
    <location>
        <begin position="182"/>
        <end position="206"/>
    </location>
</feature>
<gene>
    <name evidence="2" type="ORF">LMG31506_05377</name>
</gene>
<sequence length="206" mass="22189">MTAFPAAAAEALLNQYIEAKDNNRPAIIDAAFAQDAWLTISLDTDAISFPSRTEGAPAIARTLVSDFARTFDRCRTYYVGERQSWHDGAMTLPWLVAMRETAAGKLRVGRGYYRLGFTADAPTRIASLHIHIDRMDVIDDPGALALAALHDALPYPRLSAAELEAGFGRVLSKHPALDGLRAFAEPAPNGDTTSPGRGAPDASTLH</sequence>
<protein>
    <recommendedName>
        <fullName evidence="4">SnoaL-like domain-containing protein</fullName>
    </recommendedName>
</protein>
<proteinExistence type="predicted"/>
<dbReference type="EMBL" id="CAJPUY010000025">
    <property type="protein sequence ID" value="CAG2155402.1"/>
    <property type="molecule type" value="Genomic_DNA"/>
</dbReference>
<evidence type="ECO:0000256" key="1">
    <source>
        <dbReference type="SAM" id="MobiDB-lite"/>
    </source>
</evidence>
<reference evidence="2" key="1">
    <citation type="submission" date="2021-03" db="EMBL/GenBank/DDBJ databases">
        <authorList>
            <person name="Peeters C."/>
        </authorList>
    </citation>
    <scope>NUCLEOTIDE SEQUENCE</scope>
    <source>
        <strain evidence="2">LMG 31506</strain>
    </source>
</reference>
<evidence type="ECO:0000313" key="3">
    <source>
        <dbReference type="Proteomes" id="UP000672934"/>
    </source>
</evidence>
<accession>A0A916IZN5</accession>
<dbReference type="AlphaFoldDB" id="A0A916IZN5"/>
<comment type="caution">
    <text evidence="2">The sequence shown here is derived from an EMBL/GenBank/DDBJ whole genome shotgun (WGS) entry which is preliminary data.</text>
</comment>
<name>A0A916IZN5_9BURK</name>
<evidence type="ECO:0008006" key="4">
    <source>
        <dbReference type="Google" id="ProtNLM"/>
    </source>
</evidence>
<keyword evidence="3" id="KW-1185">Reference proteome</keyword>
<dbReference type="RefSeq" id="WP_211950227.1">
    <property type="nucleotide sequence ID" value="NZ_CAJPUY010000025.1"/>
</dbReference>